<feature type="domain" description="AAA+ ATPase" evidence="6">
    <location>
        <begin position="194"/>
        <end position="310"/>
    </location>
</feature>
<organism evidence="7 8">
    <name type="scientific">Sclerotinia trifoliorum</name>
    <dbReference type="NCBI Taxonomy" id="28548"/>
    <lineage>
        <taxon>Eukaryota</taxon>
        <taxon>Fungi</taxon>
        <taxon>Dikarya</taxon>
        <taxon>Ascomycota</taxon>
        <taxon>Pezizomycotina</taxon>
        <taxon>Leotiomycetes</taxon>
        <taxon>Helotiales</taxon>
        <taxon>Sclerotiniaceae</taxon>
        <taxon>Sclerotinia</taxon>
    </lineage>
</organism>
<evidence type="ECO:0000256" key="2">
    <source>
        <dbReference type="ARBA" id="ARBA00022741"/>
    </source>
</evidence>
<feature type="region of interest" description="Disordered" evidence="5">
    <location>
        <begin position="121"/>
        <end position="143"/>
    </location>
</feature>
<dbReference type="EMBL" id="CAJHIA010000006">
    <property type="protein sequence ID" value="CAD6441477.1"/>
    <property type="molecule type" value="Genomic_DNA"/>
</dbReference>
<dbReference type="SUPFAM" id="SSF52540">
    <property type="entry name" value="P-loop containing nucleoside triphosphate hydrolases"/>
    <property type="match status" value="1"/>
</dbReference>
<keyword evidence="4" id="KW-0469">Meiosis</keyword>
<evidence type="ECO:0000313" key="7">
    <source>
        <dbReference type="EMBL" id="CAD6441477.1"/>
    </source>
</evidence>
<dbReference type="GO" id="GO:0005634">
    <property type="term" value="C:nucleus"/>
    <property type="evidence" value="ECO:0007669"/>
    <property type="project" value="TreeGrafter"/>
</dbReference>
<accession>A0A8H2VMR7</accession>
<dbReference type="FunFam" id="3.40.50.300:FF:005055">
    <property type="entry name" value="Uncharacterized protein"/>
    <property type="match status" value="1"/>
</dbReference>
<dbReference type="InterPro" id="IPR058249">
    <property type="entry name" value="Pch2_C"/>
</dbReference>
<dbReference type="Pfam" id="PF23242">
    <property type="entry name" value="AAA_lid_TRIP13_C"/>
    <property type="match status" value="1"/>
</dbReference>
<dbReference type="InterPro" id="IPR003593">
    <property type="entry name" value="AAA+_ATPase"/>
</dbReference>
<dbReference type="Pfam" id="PF00004">
    <property type="entry name" value="AAA"/>
    <property type="match status" value="1"/>
</dbReference>
<dbReference type="Gene3D" id="3.40.50.300">
    <property type="entry name" value="P-loop containing nucleotide triphosphate hydrolases"/>
    <property type="match status" value="1"/>
</dbReference>
<evidence type="ECO:0000256" key="3">
    <source>
        <dbReference type="ARBA" id="ARBA00022840"/>
    </source>
</evidence>
<comment type="caution">
    <text evidence="7">The sequence shown here is derived from an EMBL/GenBank/DDBJ whole genome shotgun (WGS) entry which is preliminary data.</text>
</comment>
<evidence type="ECO:0000259" key="6">
    <source>
        <dbReference type="SMART" id="SM00382"/>
    </source>
</evidence>
<dbReference type="InterPro" id="IPR003959">
    <property type="entry name" value="ATPase_AAA_core"/>
</dbReference>
<comment type="similarity">
    <text evidence="1">Belongs to the AAA ATPase family. PCH2 subfamily.</text>
</comment>
<dbReference type="PANTHER" id="PTHR45991:SF1">
    <property type="entry name" value="PACHYTENE CHECKPOINT PROTEIN 2 HOMOLOG"/>
    <property type="match status" value="1"/>
</dbReference>
<dbReference type="GO" id="GO:0016887">
    <property type="term" value="F:ATP hydrolysis activity"/>
    <property type="evidence" value="ECO:0007669"/>
    <property type="project" value="InterPro"/>
</dbReference>
<proteinExistence type="inferred from homology"/>
<dbReference type="OrthoDB" id="5925at2759"/>
<evidence type="ECO:0000256" key="4">
    <source>
        <dbReference type="ARBA" id="ARBA00023254"/>
    </source>
</evidence>
<sequence>MENHDPNQPISEKPTVIFEARLRPFIEDELNSNHLKLAHAQLSNLIQEIEVENVICNIDNDMLPLLAQLSDAWKLWATQEIESLVPVEIIAIENQEKPNHLTLRDVLSRFCIYKMHGVPPPPPRSFEGSESTNSSEGYDDPEIPSAEVFDMPHHDFDGKWEELIFDQNHKEDLSWMISNMLTFSADARLAKKRMNPMALFHGPPGTGKTTICQAIAQRLAIRLVETFPHTKLIQVKTATLLSKYYSESATQVDDLLTKVKIMCQNNPRRIIIVLIDEVESIAVSRHSGVMHGEAQDSLRATNSLLTGLDRVMTCPNVVFMSTSNMIDCLDEAFVDRCAIQIPFQPPSEESQYKILKASVLELVRREIITADLSTLLDPTQLIQSWQEATLYTAFQSNSATGKLLNIIMQLNSPSAKNKVGISGRFLTQIPEQALMKSARPNKSLTLDVALDCIEKFVQDLLSAREVRKRKLSGLEVEVQSGAKNHCCCVAQKDEYISNDGMQREFGYITKH</sequence>
<name>A0A8H2VMR7_9HELO</name>
<keyword evidence="8" id="KW-1185">Reference proteome</keyword>
<dbReference type="SMART" id="SM00382">
    <property type="entry name" value="AAA"/>
    <property type="match status" value="1"/>
</dbReference>
<dbReference type="Proteomes" id="UP000624404">
    <property type="component" value="Unassembled WGS sequence"/>
</dbReference>
<evidence type="ECO:0000256" key="1">
    <source>
        <dbReference type="ARBA" id="ARBA00007271"/>
    </source>
</evidence>
<protein>
    <submittedName>
        <fullName evidence="7">0a3b5847-1da4-49e0-bbdd-678336582be0</fullName>
    </submittedName>
</protein>
<dbReference type="InterPro" id="IPR044539">
    <property type="entry name" value="Pch2-like"/>
</dbReference>
<evidence type="ECO:0000256" key="5">
    <source>
        <dbReference type="SAM" id="MobiDB-lite"/>
    </source>
</evidence>
<dbReference type="GO" id="GO:0007131">
    <property type="term" value="P:reciprocal meiotic recombination"/>
    <property type="evidence" value="ECO:0007669"/>
    <property type="project" value="TreeGrafter"/>
</dbReference>
<keyword evidence="2" id="KW-0547">Nucleotide-binding</keyword>
<dbReference type="AlphaFoldDB" id="A0A8H2VMR7"/>
<gene>
    <name evidence="7" type="ORF">SCLTRI_LOCUS1266</name>
</gene>
<dbReference type="PANTHER" id="PTHR45991">
    <property type="entry name" value="PACHYTENE CHECKPOINT PROTEIN 2"/>
    <property type="match status" value="1"/>
</dbReference>
<dbReference type="GO" id="GO:0005524">
    <property type="term" value="F:ATP binding"/>
    <property type="evidence" value="ECO:0007669"/>
    <property type="project" value="UniProtKB-KW"/>
</dbReference>
<reference evidence="7" key="1">
    <citation type="submission" date="2020-10" db="EMBL/GenBank/DDBJ databases">
        <authorList>
            <person name="Kusch S."/>
        </authorList>
    </citation>
    <scope>NUCLEOTIDE SEQUENCE</scope>
    <source>
        <strain evidence="7">SwB9</strain>
    </source>
</reference>
<keyword evidence="3" id="KW-0067">ATP-binding</keyword>
<dbReference type="GO" id="GO:0005694">
    <property type="term" value="C:chromosome"/>
    <property type="evidence" value="ECO:0007669"/>
    <property type="project" value="TreeGrafter"/>
</dbReference>
<dbReference type="InterPro" id="IPR027417">
    <property type="entry name" value="P-loop_NTPase"/>
</dbReference>
<evidence type="ECO:0000313" key="8">
    <source>
        <dbReference type="Proteomes" id="UP000624404"/>
    </source>
</evidence>
<dbReference type="GO" id="GO:0051598">
    <property type="term" value="P:meiotic recombination checkpoint signaling"/>
    <property type="evidence" value="ECO:0007669"/>
    <property type="project" value="TreeGrafter"/>
</dbReference>